<comment type="function">
    <text evidence="1">Key component of the cytosolic iron-sulfur protein assembly (CIA) complex, a multiprotein complex that mediates the incorporation of iron-sulfur cluster into apoproteins specifically involved in DNA metabolism and genomic integrity. In the CIA complex, MMS19 acts as an adapter between early-acting CIA components and a subset of cellular target iron-sulfur proteins.</text>
</comment>
<dbReference type="PANTHER" id="PTHR12891:SF0">
    <property type="entry name" value="MMS19 NUCLEOTIDE EXCISION REPAIR PROTEIN HOMOLOG"/>
    <property type="match status" value="1"/>
</dbReference>
<dbReference type="Proteomes" id="UP000324832">
    <property type="component" value="Unassembled WGS sequence"/>
</dbReference>
<keyword evidence="1" id="KW-0206">Cytoskeleton</keyword>
<dbReference type="EMBL" id="FZQP02004445">
    <property type="protein sequence ID" value="VVD00108.1"/>
    <property type="molecule type" value="Genomic_DNA"/>
</dbReference>
<keyword evidence="1" id="KW-0234">DNA repair</keyword>
<evidence type="ECO:0000313" key="4">
    <source>
        <dbReference type="Proteomes" id="UP000324832"/>
    </source>
</evidence>
<evidence type="ECO:0000256" key="1">
    <source>
        <dbReference type="RuleBase" id="RU367072"/>
    </source>
</evidence>
<dbReference type="AlphaFoldDB" id="A0A5E4QT36"/>
<dbReference type="GO" id="GO:0006281">
    <property type="term" value="P:DNA repair"/>
    <property type="evidence" value="ECO:0007669"/>
    <property type="project" value="UniProtKB-UniRule"/>
</dbReference>
<feature type="domain" description="MMS19 N-terminal" evidence="2">
    <location>
        <begin position="135"/>
        <end position="277"/>
    </location>
</feature>
<accession>A0A5E4QT36</accession>
<dbReference type="SUPFAM" id="SSF48371">
    <property type="entry name" value="ARM repeat"/>
    <property type="match status" value="1"/>
</dbReference>
<dbReference type="PANTHER" id="PTHR12891">
    <property type="entry name" value="DNA REPAIR/TRANSCRIPTION PROTEIN MET18/MMS19"/>
    <property type="match status" value="1"/>
</dbReference>
<protein>
    <recommendedName>
        <fullName evidence="1">MMS19 nucleotide excision repair protein</fullName>
    </recommendedName>
</protein>
<evidence type="ECO:0000313" key="3">
    <source>
        <dbReference type="EMBL" id="VVD00108.1"/>
    </source>
</evidence>
<dbReference type="InterPro" id="IPR029240">
    <property type="entry name" value="MMS19_N"/>
</dbReference>
<keyword evidence="4" id="KW-1185">Reference proteome</keyword>
<sequence length="801" mass="90723">MEPIWFSTVLSDELIKNDNYILETPNLVTDLLYRRIDITKVVENMAGVLTDKQPENREKGIRFFTKVLSELPNDFLTEMQLKFISKFYTDRLKDNHRVIPKVLEGYLALIDMKHYNIHFSGEYLNGNFLSVPNIISLGPDFVFGFISAMDGERDPRNLLFLFNLLPKFLTHIPLGHLVEEMFEVVSCYYPIDFHPSPNDPAAVTRDELANALCPCLCASPEFGQLCLVLLVEKLDSTLRVAKLDSLRLLAASCKKFNVQSYIPFLKTLWSSLHREISQKTDDELKLASHEALSALVAKLATSVNTDQSFETFVKGIIISMQTAIAEAKTVAQFVQATKVLLTTGNSSKEACVIVTRLMIPAVVSYYEFKTSAKLQVASLEFLADLYGLAEHWEILSDLEIQLDEIPRLCLTAVSEPVKEYQIRGFKTLIKVVNALRADLVLPFIEVLIHIVKHGVDDDILTVSVETIHAIARKHPELIMDLVVRGKCNIESLVEDKTNLQTRLRLLSNLASIDDFTKVILEEMLKVIAINDENACVVVKELNYSLSNASLYTDKKVTEIESDHGLIDSVLSWLLKEIKTNSEDSLMHGFTLVSNTMCSLPSDKQLAIINRYSADLMEKCNNEEIYFPVLECLYRSLHQNAHSEYLDEVLKLSLKYALNGEKTLTWTCACCLIAHILNKADVGQRFELLYELLKGCLLLCNKEDANICDPLIQLFGWITKALIMRGSDHFIGWLQKDVRIKSLQCLYEIANNYKTVLLLPYKSDVIFGLAPSLDDKKRLVRDAAVRARTRWYLVGAPGEDTE</sequence>
<gene>
    <name evidence="3" type="ORF">LSINAPIS_LOCUS10814</name>
</gene>
<dbReference type="Pfam" id="PF14500">
    <property type="entry name" value="MMS19_N"/>
    <property type="match status" value="2"/>
</dbReference>
<name>A0A5E4QT36_9NEOP</name>
<dbReference type="InterPro" id="IPR039920">
    <property type="entry name" value="MMS19"/>
</dbReference>
<organism evidence="3 4">
    <name type="scientific">Leptidea sinapis</name>
    <dbReference type="NCBI Taxonomy" id="189913"/>
    <lineage>
        <taxon>Eukaryota</taxon>
        <taxon>Metazoa</taxon>
        <taxon>Ecdysozoa</taxon>
        <taxon>Arthropoda</taxon>
        <taxon>Hexapoda</taxon>
        <taxon>Insecta</taxon>
        <taxon>Pterygota</taxon>
        <taxon>Neoptera</taxon>
        <taxon>Endopterygota</taxon>
        <taxon>Lepidoptera</taxon>
        <taxon>Glossata</taxon>
        <taxon>Ditrysia</taxon>
        <taxon>Papilionoidea</taxon>
        <taxon>Pieridae</taxon>
        <taxon>Dismorphiinae</taxon>
        <taxon>Leptidea</taxon>
    </lineage>
</organism>
<dbReference type="InterPro" id="IPR016024">
    <property type="entry name" value="ARM-type_fold"/>
</dbReference>
<dbReference type="GO" id="GO:0005634">
    <property type="term" value="C:nucleus"/>
    <property type="evidence" value="ECO:0007669"/>
    <property type="project" value="UniProtKB-SubCell"/>
</dbReference>
<dbReference type="GO" id="GO:0005819">
    <property type="term" value="C:spindle"/>
    <property type="evidence" value="ECO:0007669"/>
    <property type="project" value="UniProtKB-SubCell"/>
</dbReference>
<proteinExistence type="inferred from homology"/>
<comment type="subunit">
    <text evidence="1">Component of the CIA complex.</text>
</comment>
<dbReference type="GO" id="GO:0016226">
    <property type="term" value="P:iron-sulfur cluster assembly"/>
    <property type="evidence" value="ECO:0007669"/>
    <property type="project" value="UniProtKB-UniRule"/>
</dbReference>
<comment type="subcellular location">
    <subcellularLocation>
        <location evidence="1">Cytoplasm</location>
        <location evidence="1">Cytoskeleton</location>
        <location evidence="1">Spindle</location>
    </subcellularLocation>
    <subcellularLocation>
        <location evidence="1">Nucleus</location>
    </subcellularLocation>
</comment>
<keyword evidence="1" id="KW-0539">Nucleus</keyword>
<dbReference type="GO" id="GO:0097361">
    <property type="term" value="C:cytosolic [4Fe-4S] assembly targeting complex"/>
    <property type="evidence" value="ECO:0007669"/>
    <property type="project" value="UniProtKB-UniRule"/>
</dbReference>
<reference evidence="3 4" key="1">
    <citation type="submission" date="2017-07" db="EMBL/GenBank/DDBJ databases">
        <authorList>
            <person name="Talla V."/>
            <person name="Backstrom N."/>
        </authorList>
    </citation>
    <scope>NUCLEOTIDE SEQUENCE [LARGE SCALE GENOMIC DNA]</scope>
</reference>
<keyword evidence="1" id="KW-0963">Cytoplasm</keyword>
<evidence type="ECO:0000259" key="2">
    <source>
        <dbReference type="Pfam" id="PF14500"/>
    </source>
</evidence>
<keyword evidence="1" id="KW-0227">DNA damage</keyword>
<comment type="similarity">
    <text evidence="1">Belongs to the MET18/MMS19 family.</text>
</comment>
<feature type="domain" description="MMS19 N-terminal" evidence="2">
    <location>
        <begin position="42"/>
        <end position="117"/>
    </location>
</feature>
<dbReference type="GO" id="GO:0051604">
    <property type="term" value="P:protein maturation"/>
    <property type="evidence" value="ECO:0007669"/>
    <property type="project" value="UniProtKB-UniRule"/>
</dbReference>